<feature type="domain" description="GerMN" evidence="2">
    <location>
        <begin position="237"/>
        <end position="340"/>
    </location>
</feature>
<dbReference type="EMBL" id="FOET01000001">
    <property type="protein sequence ID" value="SEP55454.1"/>
    <property type="molecule type" value="Genomic_DNA"/>
</dbReference>
<name>A0A1H8YTA2_9ACTN</name>
<sequence>MVNGRATERPREGFRPSRSPRTRRRSAAALGALVLLLAGCASMPSEGEVRRVDPSSRADTDSQARVFGVSPRKGAQPWQIVRGFLEATTSDEPGFATAREYLTGRAAHSWDPFARTTVLDVTPTVLAPGRSSTGEEEEGTTLEVTGPTVALVDSEHAHRPSNGTYRETFHLVRVGGEWRIDRLPDGLVVAEADFERNYESVNTYHYADLGPDTGAVTRGEDVLVADPVYVRERIDPLTEAVEALLDGPTGWLAPVVGSAFPEGTRLAGGTKLSPNDSGTLTVPLVVRDGKGRERPLGVGSAQCDRMAAQVLHTVDGQVSARTSRVRLTRGDGGAELCSLTRDEAEAYAPGRLGGDGGGQYFVDDRDRLAVVLGDGDRTAPVSGPFGAGQIRMGAVSVSRDEKRGAGVSLDGRSLFVAPLTADTGLGAPVVTSAAQRESDGLTTPSWDGLGDLWVADRDPDRSRLLWLRGGQEEAREVEVVGLGRGRIEALRVSSDGVRMALLISEEGRTTLRLGRIEREESEDGSPGATVEGLRPIAPRMEEVLDASWAGDSRLVVVGREAKGVQQLRYTATDGSSAGPSTLPGLNGVTGVAASENGDKPLLADTGEGIARLERAEWELVTDKGSMPAYPG</sequence>
<evidence type="ECO:0000256" key="1">
    <source>
        <dbReference type="SAM" id="MobiDB-lite"/>
    </source>
</evidence>
<dbReference type="STRING" id="403935.SAMN05216481_10110"/>
<dbReference type="Pfam" id="PF25976">
    <property type="entry name" value="LpqB_N"/>
    <property type="match status" value="1"/>
</dbReference>
<dbReference type="Proteomes" id="UP000199055">
    <property type="component" value="Unassembled WGS sequence"/>
</dbReference>
<dbReference type="InterPro" id="IPR019606">
    <property type="entry name" value="GerMN"/>
</dbReference>
<accession>A0A1H8YTA2</accession>
<feature type="compositionally biased region" description="Basic and acidic residues" evidence="1">
    <location>
        <begin position="1"/>
        <end position="15"/>
    </location>
</feature>
<evidence type="ECO:0000259" key="2">
    <source>
        <dbReference type="SMART" id="SM00909"/>
    </source>
</evidence>
<dbReference type="SUPFAM" id="SSF82171">
    <property type="entry name" value="DPP6 N-terminal domain-like"/>
    <property type="match status" value="1"/>
</dbReference>
<dbReference type="Pfam" id="PF10646">
    <property type="entry name" value="Germane"/>
    <property type="match status" value="1"/>
</dbReference>
<dbReference type="RefSeq" id="WP_093654056.1">
    <property type="nucleotide sequence ID" value="NZ_FOET01000001.1"/>
</dbReference>
<evidence type="ECO:0000313" key="3">
    <source>
        <dbReference type="EMBL" id="SEP55454.1"/>
    </source>
</evidence>
<protein>
    <submittedName>
        <fullName evidence="3">Sporulation and spore germination</fullName>
    </submittedName>
</protein>
<organism evidence="3 4">
    <name type="scientific">Streptomyces radiopugnans</name>
    <dbReference type="NCBI Taxonomy" id="403935"/>
    <lineage>
        <taxon>Bacteria</taxon>
        <taxon>Bacillati</taxon>
        <taxon>Actinomycetota</taxon>
        <taxon>Actinomycetes</taxon>
        <taxon>Kitasatosporales</taxon>
        <taxon>Streptomycetaceae</taxon>
        <taxon>Streptomyces</taxon>
    </lineage>
</organism>
<feature type="region of interest" description="Disordered" evidence="1">
    <location>
        <begin position="1"/>
        <end position="24"/>
    </location>
</feature>
<dbReference type="SMART" id="SM00909">
    <property type="entry name" value="Germane"/>
    <property type="match status" value="1"/>
</dbReference>
<dbReference type="InterPro" id="IPR059026">
    <property type="entry name" value="LpqB_N"/>
</dbReference>
<dbReference type="AlphaFoldDB" id="A0A1H8YTA2"/>
<dbReference type="Pfam" id="PF10647">
    <property type="entry name" value="Gmad1"/>
    <property type="match status" value="1"/>
</dbReference>
<evidence type="ECO:0000313" key="4">
    <source>
        <dbReference type="Proteomes" id="UP000199055"/>
    </source>
</evidence>
<gene>
    <name evidence="3" type="ORF">SAMN05216481_10110</name>
</gene>
<dbReference type="InterPro" id="IPR018910">
    <property type="entry name" value="LpqB_C"/>
</dbReference>
<proteinExistence type="predicted"/>
<keyword evidence="4" id="KW-1185">Reference proteome</keyword>
<reference evidence="3 4" key="1">
    <citation type="submission" date="2016-10" db="EMBL/GenBank/DDBJ databases">
        <authorList>
            <person name="de Groot N.N."/>
        </authorList>
    </citation>
    <scope>NUCLEOTIDE SEQUENCE [LARGE SCALE GENOMIC DNA]</scope>
    <source>
        <strain evidence="3 4">CGMCC 4.3519</strain>
    </source>
</reference>